<evidence type="ECO:0000256" key="8">
    <source>
        <dbReference type="ARBA" id="ARBA00022967"/>
    </source>
</evidence>
<evidence type="ECO:0000256" key="1">
    <source>
        <dbReference type="ARBA" id="ARBA00004202"/>
    </source>
</evidence>
<keyword evidence="6" id="KW-0547">Nucleotide-binding</keyword>
<name>A0A1W2F4Y9_9FIRM</name>
<evidence type="ECO:0000256" key="3">
    <source>
        <dbReference type="ARBA" id="ARBA00022475"/>
    </source>
</evidence>
<accession>A0A1W2F4Y9</accession>
<gene>
    <name evidence="11" type="ORF">SAMN04488500_1473</name>
</gene>
<dbReference type="CDD" id="cd03215">
    <property type="entry name" value="ABC_Carb_Monos_II"/>
    <property type="match status" value="1"/>
</dbReference>
<evidence type="ECO:0000256" key="2">
    <source>
        <dbReference type="ARBA" id="ARBA00022448"/>
    </source>
</evidence>
<dbReference type="EMBL" id="FWXI01000047">
    <property type="protein sequence ID" value="SMD16995.1"/>
    <property type="molecule type" value="Genomic_DNA"/>
</dbReference>
<evidence type="ECO:0000259" key="10">
    <source>
        <dbReference type="PROSITE" id="PS50893"/>
    </source>
</evidence>
<dbReference type="InterPro" id="IPR003439">
    <property type="entry name" value="ABC_transporter-like_ATP-bd"/>
</dbReference>
<keyword evidence="8" id="KW-1278">Translocase</keyword>
<keyword evidence="7 11" id="KW-0067">ATP-binding</keyword>
<dbReference type="STRING" id="112901.SAMN04488500_1473"/>
<keyword evidence="5" id="KW-0677">Repeat</keyword>
<dbReference type="SUPFAM" id="SSF52540">
    <property type="entry name" value="P-loop containing nucleoside triphosphate hydrolases"/>
    <property type="match status" value="2"/>
</dbReference>
<evidence type="ECO:0000256" key="5">
    <source>
        <dbReference type="ARBA" id="ARBA00022737"/>
    </source>
</evidence>
<dbReference type="AlphaFoldDB" id="A0A1W2F4Y9"/>
<evidence type="ECO:0000313" key="12">
    <source>
        <dbReference type="Proteomes" id="UP000192738"/>
    </source>
</evidence>
<evidence type="ECO:0000313" key="11">
    <source>
        <dbReference type="EMBL" id="SMD16995.1"/>
    </source>
</evidence>
<evidence type="ECO:0000256" key="6">
    <source>
        <dbReference type="ARBA" id="ARBA00022741"/>
    </source>
</evidence>
<dbReference type="Gene3D" id="3.40.50.300">
    <property type="entry name" value="P-loop containing nucleotide triphosphate hydrolases"/>
    <property type="match status" value="2"/>
</dbReference>
<dbReference type="InterPro" id="IPR050107">
    <property type="entry name" value="ABC_carbohydrate_import_ATPase"/>
</dbReference>
<dbReference type="CDD" id="cd03216">
    <property type="entry name" value="ABC_Carb_Monos_I"/>
    <property type="match status" value="1"/>
</dbReference>
<dbReference type="InterPro" id="IPR027417">
    <property type="entry name" value="P-loop_NTPase"/>
</dbReference>
<dbReference type="GO" id="GO:0005886">
    <property type="term" value="C:plasma membrane"/>
    <property type="evidence" value="ECO:0007669"/>
    <property type="project" value="UniProtKB-SubCell"/>
</dbReference>
<dbReference type="InterPro" id="IPR017871">
    <property type="entry name" value="ABC_transporter-like_CS"/>
</dbReference>
<dbReference type="GO" id="GO:0016887">
    <property type="term" value="F:ATP hydrolysis activity"/>
    <property type="evidence" value="ECO:0007669"/>
    <property type="project" value="InterPro"/>
</dbReference>
<dbReference type="PANTHER" id="PTHR43790">
    <property type="entry name" value="CARBOHYDRATE TRANSPORT ATP-BINDING PROTEIN MG119-RELATED"/>
    <property type="match status" value="1"/>
</dbReference>
<dbReference type="PROSITE" id="PS50893">
    <property type="entry name" value="ABC_TRANSPORTER_2"/>
    <property type="match status" value="2"/>
</dbReference>
<comment type="subcellular location">
    <subcellularLocation>
        <location evidence="1">Cell membrane</location>
        <topology evidence="1">Peripheral membrane protein</topology>
    </subcellularLocation>
</comment>
<dbReference type="PROSITE" id="PS00211">
    <property type="entry name" value="ABC_TRANSPORTER_1"/>
    <property type="match status" value="1"/>
</dbReference>
<reference evidence="11 12" key="1">
    <citation type="submission" date="2017-04" db="EMBL/GenBank/DDBJ databases">
        <authorList>
            <person name="Afonso C.L."/>
            <person name="Miller P.J."/>
            <person name="Scott M.A."/>
            <person name="Spackman E."/>
            <person name="Goraichik I."/>
            <person name="Dimitrov K.M."/>
            <person name="Suarez D.L."/>
            <person name="Swayne D.E."/>
        </authorList>
    </citation>
    <scope>NUCLEOTIDE SEQUENCE [LARGE SCALE GENOMIC DNA]</scope>
    <source>
        <strain evidence="11 12">DSM 5090</strain>
    </source>
</reference>
<evidence type="ECO:0000256" key="9">
    <source>
        <dbReference type="ARBA" id="ARBA00023136"/>
    </source>
</evidence>
<evidence type="ECO:0000256" key="4">
    <source>
        <dbReference type="ARBA" id="ARBA00022597"/>
    </source>
</evidence>
<keyword evidence="2" id="KW-0813">Transport</keyword>
<dbReference type="Pfam" id="PF00005">
    <property type="entry name" value="ABC_tran"/>
    <property type="match status" value="2"/>
</dbReference>
<keyword evidence="9" id="KW-0472">Membrane</keyword>
<dbReference type="InterPro" id="IPR003593">
    <property type="entry name" value="AAA+_ATPase"/>
</dbReference>
<dbReference type="Proteomes" id="UP000192738">
    <property type="component" value="Unassembled WGS sequence"/>
</dbReference>
<protein>
    <submittedName>
        <fullName evidence="11">Ribose transport system ATP-binding protein</fullName>
    </submittedName>
</protein>
<keyword evidence="12" id="KW-1185">Reference proteome</keyword>
<organism evidence="11 12">
    <name type="scientific">Sporomusa malonica</name>
    <dbReference type="NCBI Taxonomy" id="112901"/>
    <lineage>
        <taxon>Bacteria</taxon>
        <taxon>Bacillati</taxon>
        <taxon>Bacillota</taxon>
        <taxon>Negativicutes</taxon>
        <taxon>Selenomonadales</taxon>
        <taxon>Sporomusaceae</taxon>
        <taxon>Sporomusa</taxon>
    </lineage>
</organism>
<dbReference type="RefSeq" id="WP_084578542.1">
    <property type="nucleotide sequence ID" value="NZ_CP155572.1"/>
</dbReference>
<keyword evidence="4" id="KW-0762">Sugar transport</keyword>
<dbReference type="GO" id="GO:0005524">
    <property type="term" value="F:ATP binding"/>
    <property type="evidence" value="ECO:0007669"/>
    <property type="project" value="UniProtKB-KW"/>
</dbReference>
<sequence>MNNHVLLEMRGIIKEFPGVKALKSVNFSLAAGEIHALLGENGAGKSTLMKILSGVYQKDAGEIVLNGQTIEITGPRQAQELGIGIIHQELNLVPELTVMENIFLGREPLRALGFVDWKTMREQAAQVLARLCSDISPDTVVSELSIGEQQMVEIAKALSYETKILIMDEPTAALTGRETEHLFGIIRQLAAGGVGIVYISHRMEELFALSSKITVMRDGAYIGTVNTTEATFDQLVKMMVGREMTARFPKEAASLGAEVLRVEGLSRQGVLDNVTFSVHAGEVVGVAGLMGAGRTEMARAVFGADPVDSGTINVAGKPTTIKTPADAIRAGIGLITEDRKHQGLILSLSVGENISLAALDTVSSQTFVSSKAEAGIVNSQIDRLRIRTPGAAALVKNLSGGNQQKVVIAKWLSTSPKVLIMDEPTRGVDVGAKAEIYQIMNMLTAAGVGILMISSELPEVLGMSDRVLVMHQGRILADMPVAVATQEKIMAYAAGGE</sequence>
<dbReference type="SMART" id="SM00382">
    <property type="entry name" value="AAA"/>
    <property type="match status" value="2"/>
</dbReference>
<feature type="domain" description="ABC transporter" evidence="10">
    <location>
        <begin position="7"/>
        <end position="243"/>
    </location>
</feature>
<dbReference type="PANTHER" id="PTHR43790:SF3">
    <property type="entry name" value="D-ALLOSE IMPORT ATP-BINDING PROTEIN ALSA-RELATED"/>
    <property type="match status" value="1"/>
</dbReference>
<dbReference type="FunFam" id="3.40.50.300:FF:000127">
    <property type="entry name" value="Ribose import ATP-binding protein RbsA"/>
    <property type="match status" value="1"/>
</dbReference>
<keyword evidence="3" id="KW-1003">Cell membrane</keyword>
<feature type="domain" description="ABC transporter" evidence="10">
    <location>
        <begin position="255"/>
        <end position="497"/>
    </location>
</feature>
<proteinExistence type="predicted"/>
<evidence type="ECO:0000256" key="7">
    <source>
        <dbReference type="ARBA" id="ARBA00022840"/>
    </source>
</evidence>